<evidence type="ECO:0000256" key="1">
    <source>
        <dbReference type="ARBA" id="ARBA00022737"/>
    </source>
</evidence>
<dbReference type="Gene3D" id="1.25.40.20">
    <property type="entry name" value="Ankyrin repeat-containing domain"/>
    <property type="match status" value="6"/>
</dbReference>
<keyword evidence="1" id="KW-0677">Repeat</keyword>
<feature type="compositionally biased region" description="Acidic residues" evidence="3">
    <location>
        <begin position="428"/>
        <end position="449"/>
    </location>
</feature>
<proteinExistence type="predicted"/>
<dbReference type="InterPro" id="IPR036770">
    <property type="entry name" value="Ankyrin_rpt-contain_sf"/>
</dbReference>
<feature type="compositionally biased region" description="Polar residues" evidence="3">
    <location>
        <begin position="46"/>
        <end position="55"/>
    </location>
</feature>
<keyword evidence="6" id="KW-1185">Reference proteome</keyword>
<evidence type="ECO:0000256" key="2">
    <source>
        <dbReference type="PROSITE-ProRule" id="PRU00023"/>
    </source>
</evidence>
<dbReference type="Proteomes" id="UP000541558">
    <property type="component" value="Unassembled WGS sequence"/>
</dbReference>
<dbReference type="InterPro" id="IPR002110">
    <property type="entry name" value="Ankyrin_rpt"/>
</dbReference>
<sequence length="2200" mass="244517">MSNPIQPQHRSHSAEEPLPTKAPFDYSAEAMQKVKLPPTEEGDSQFKGSQATTGKACNCARTESGGHESHCHSELHGKRAMESNPSVKAPEGHHFFADGRPRPVGEDVMTSGDLHIHYSSTQEGMIDGEPASAITMHIYSTLNLNGTLEVTGIPGAGKSMLASFSVDLAYPTPDAKSNSKTAVVFVYCRYMDGCTAKGIISTFVRQLLEAYPFVYGILKPTFEKARTRQSELGMEDVLGILRSILAHFDKTQAVVDGLDEVTDDEKAVLLEALSGLQLDLLIFSRPLDLFVDMLLTPTIMPVVSPRPGCATLHPFLLPALQVEAIKGSLNMKALMSVVKTLPSSVNDMYARTLDRINRQAEDEASLARMALMWLTHAARPLSMVELQHALATSYEDGTFDPDAIVPAEIILSACCGLVVCGPNIVDDDDDYSTGSEESDEEDASEEDSSEGNSSEGGGSDSNPSEDGTPEDDDDDLEDESDDSDTEDLEEDDEREVRLIHYTTLEYLKALDHSPFSDHSSITTLSCIAYLKHHLCPSLTTLPPGRCIKCSMDFSSILFKRSSIDGWCMSFADPFKEFMDSSPLFTDYAHQYLGVHAQGLVAERQPEKKVLATLADFLSECDGFPVTFPDQAAFDIISPFSFAAHYGIRDLLPLVEHNDRPSSYHSDTALHLAVRSGDEEMVKLLLQDDSLDPDAQNLSWDTPLSLAIDSRLHSVLTVLLDHPSIGIHISASSWRRGFRKNKDFDGLVSKVVAHRRFDTRWRDIHGNTAIHYSCLHNGNPDQKCPSGILKFLLSREGFDVNATNNRGDTPLMLALGCNFEKARKVWLLLAHTDTNPNIPNSYGLTPLSKVRQTIDLLCFRYLLSNPLLKVDFVDRESSPGIWRGSSQDYTDDDLIHLLMLDPDFDLNRPGATGSNALHVAIQSDCSASTVAALLAAAESSVDINMKTRQERTPLMLAMTSRIEREQKIGVLLSQPDLDPNIREEIEDHGAVLHKAVKSGHPAICRLLLSHSLTDVNLKDSKKNTPLMLALNNCYSSKSGHYTEIVQMLCAHETIDINAPVLHAFSSPTSTFACGLLLAQEGIDVNARSVYFGRTALMMSIDLPEESAEAKVRMLLSVAKRILKFILATLLLSPTGSTSFEGAHDFTLDKAFMAGRDIHVHYSGEEDIVDEVTKMANWLPDSMNYWPYHEDIRSRRTAGTGLWFIHSDEFQSWASGTSGTLWVTGMPGAGKSYLASLSVDYVIPSDENISAGTGDAFVYCRYLDKCTARGVLSTIVRQLLEAHPLVHSALKPTYERHRIRQTQPSLYEIVALLKVILPRFARVRAVIDALDEVVDEEKSKLLEALAALPIQLLIFSRPLDLFKEALPEVTSISILARDDDLERFVVERIKGSPRLRRLLHGKKDLEQEIVDKVKEKSCGMFLVAALQIEAITGSRNISALKSVLESLPSGVEDVYHRTMDRINLQDEADATLAKLALMWLARAKRALSMIELQHALATSYEDRTFDPDSVTPPDIILSACCGLVISGSKEVAGRRRTQDEAQKSVAEVRLIHYTAQDYLRKLDYAPFSEHPAITTLTCIVYLQHHDYPSVVNNKLQPERCIPCGHVPRDMYNPAWPDEDKFADYAHQCLGLHAKGLVGDNQAHGEALLALAEFLERAEVLPLLFPEEREASLGIYEILFDVVAPYSWAAHWGIIGLLPLVKHLDRPSYYHQETALHFAIRTHSRAVVELLLQDPGVDVNKQNSSMEPPFSLALRRRLSDIVDMLLEHPSIHLYLPMQTLFTSRWDHEFAQTVKRLIYRKEFDPNYRDCMGNTALHYPCITVFARIYPTGRCSAAILQILLERGGFDVNAKNHDGTTPLRLAMTCRFEREEMMRLLLAHPDIDPCVPDSYGLTPLQRAMGNTDLPACRLLLSHPLVRASVNKPEASRSATLKGVSEEYDNDQLVRILMAQRPFHVNWRGEHGDTPLHMAIRSNCRPSTLLMLLNHDKNIDVNMRNRAGETYLMLTVRCTVEAEEKLELFLNHPKVDPNAGRVYFGRTALMFALDEEVEREKKLQALLSHPAIDPNICDCYGATPLTKAVKKGDLPICRLLLSHPLINVNLGDFSGTTPLMFACQGVNDLDTEIVELLLEQANIAVNLQNRGGFTALMFACQTDFHSAAKRLLNHPDIDVGLRNAERDTAFVIAARRIEGEYIKPPYISGMAGE</sequence>
<gene>
    <name evidence="5" type="ORF">D9611_000851</name>
</gene>
<dbReference type="Pfam" id="PF12796">
    <property type="entry name" value="Ank_2"/>
    <property type="match status" value="4"/>
</dbReference>
<feature type="domain" description="Nephrocystin 3-like N-terminal" evidence="4">
    <location>
        <begin position="147"/>
        <end position="285"/>
    </location>
</feature>
<dbReference type="PROSITE" id="PS50297">
    <property type="entry name" value="ANK_REP_REGION"/>
    <property type="match status" value="2"/>
</dbReference>
<feature type="repeat" description="ANK" evidence="2">
    <location>
        <begin position="1958"/>
        <end position="1991"/>
    </location>
</feature>
<keyword evidence="2" id="KW-0040">ANK repeat</keyword>
<feature type="region of interest" description="Disordered" evidence="3">
    <location>
        <begin position="428"/>
        <end position="495"/>
    </location>
</feature>
<dbReference type="Pfam" id="PF24883">
    <property type="entry name" value="NPHP3_N"/>
    <property type="match status" value="2"/>
</dbReference>
<evidence type="ECO:0000313" key="5">
    <source>
        <dbReference type="EMBL" id="KAF5326099.1"/>
    </source>
</evidence>
<feature type="region of interest" description="Disordered" evidence="3">
    <location>
        <begin position="1"/>
        <end position="87"/>
    </location>
</feature>
<dbReference type="InterPro" id="IPR027417">
    <property type="entry name" value="P-loop_NTPase"/>
</dbReference>
<organism evidence="5 6">
    <name type="scientific">Ephemerocybe angulata</name>
    <dbReference type="NCBI Taxonomy" id="980116"/>
    <lineage>
        <taxon>Eukaryota</taxon>
        <taxon>Fungi</taxon>
        <taxon>Dikarya</taxon>
        <taxon>Basidiomycota</taxon>
        <taxon>Agaricomycotina</taxon>
        <taxon>Agaricomycetes</taxon>
        <taxon>Agaricomycetidae</taxon>
        <taxon>Agaricales</taxon>
        <taxon>Agaricineae</taxon>
        <taxon>Psathyrellaceae</taxon>
        <taxon>Ephemerocybe</taxon>
    </lineage>
</organism>
<feature type="compositionally biased region" description="Basic and acidic residues" evidence="3">
    <location>
        <begin position="64"/>
        <end position="81"/>
    </location>
</feature>
<dbReference type="InterPro" id="IPR056884">
    <property type="entry name" value="NPHP3-like_N"/>
</dbReference>
<dbReference type="Pfam" id="PF00023">
    <property type="entry name" value="Ank"/>
    <property type="match status" value="3"/>
</dbReference>
<dbReference type="OrthoDB" id="7464126at2759"/>
<dbReference type="PANTHER" id="PTHR10039:SF16">
    <property type="entry name" value="GPI INOSITOL-DEACYLASE"/>
    <property type="match status" value="1"/>
</dbReference>
<dbReference type="SMART" id="SM00248">
    <property type="entry name" value="ANK"/>
    <property type="match status" value="21"/>
</dbReference>
<evidence type="ECO:0000259" key="4">
    <source>
        <dbReference type="Pfam" id="PF24883"/>
    </source>
</evidence>
<dbReference type="SUPFAM" id="SSF48403">
    <property type="entry name" value="Ankyrin repeat"/>
    <property type="match status" value="5"/>
</dbReference>
<protein>
    <recommendedName>
        <fullName evidence="4">Nephrocystin 3-like N-terminal domain-containing protein</fullName>
    </recommendedName>
</protein>
<feature type="domain" description="Nephrocystin 3-like N-terminal" evidence="4">
    <location>
        <begin position="1197"/>
        <end position="1355"/>
    </location>
</feature>
<evidence type="ECO:0000256" key="3">
    <source>
        <dbReference type="SAM" id="MobiDB-lite"/>
    </source>
</evidence>
<feature type="compositionally biased region" description="Acidic residues" evidence="3">
    <location>
        <begin position="467"/>
        <end position="493"/>
    </location>
</feature>
<name>A0A8H5F714_9AGAR</name>
<evidence type="ECO:0000313" key="6">
    <source>
        <dbReference type="Proteomes" id="UP000541558"/>
    </source>
</evidence>
<dbReference type="SUPFAM" id="SSF52540">
    <property type="entry name" value="P-loop containing nucleoside triphosphate hydrolases"/>
    <property type="match status" value="1"/>
</dbReference>
<dbReference type="EMBL" id="JAACJK010000163">
    <property type="protein sequence ID" value="KAF5326099.1"/>
    <property type="molecule type" value="Genomic_DNA"/>
</dbReference>
<feature type="repeat" description="ANK" evidence="2">
    <location>
        <begin position="664"/>
        <end position="686"/>
    </location>
</feature>
<reference evidence="5 6" key="1">
    <citation type="journal article" date="2020" name="ISME J.">
        <title>Uncovering the hidden diversity of litter-decomposition mechanisms in mushroom-forming fungi.</title>
        <authorList>
            <person name="Floudas D."/>
            <person name="Bentzer J."/>
            <person name="Ahren D."/>
            <person name="Johansson T."/>
            <person name="Persson P."/>
            <person name="Tunlid A."/>
        </authorList>
    </citation>
    <scope>NUCLEOTIDE SEQUENCE [LARGE SCALE GENOMIC DNA]</scope>
    <source>
        <strain evidence="5 6">CBS 175.51</strain>
    </source>
</reference>
<accession>A0A8H5F714</accession>
<dbReference type="PANTHER" id="PTHR10039">
    <property type="entry name" value="AMELOGENIN"/>
    <property type="match status" value="1"/>
</dbReference>
<dbReference type="PROSITE" id="PS50088">
    <property type="entry name" value="ANK_REPEAT"/>
    <property type="match status" value="2"/>
</dbReference>
<dbReference type="Gene3D" id="3.40.50.300">
    <property type="entry name" value="P-loop containing nucleotide triphosphate hydrolases"/>
    <property type="match status" value="2"/>
</dbReference>
<comment type="caution">
    <text evidence="5">The sequence shown here is derived from an EMBL/GenBank/DDBJ whole genome shotgun (WGS) entry which is preliminary data.</text>
</comment>